<dbReference type="AlphaFoldDB" id="A0AAU7EKN7"/>
<keyword evidence="3" id="KW-1185">Reference proteome</keyword>
<gene>
    <name evidence="2" type="ORF">QLS71_006905</name>
</gene>
<dbReference type="KEGG" id="mlil:QLS71_006905"/>
<evidence type="ECO:0000313" key="3">
    <source>
        <dbReference type="Proteomes" id="UP001224325"/>
    </source>
</evidence>
<proteinExistence type="predicted"/>
<keyword evidence="1" id="KW-0472">Membrane</keyword>
<accession>A0AAU7EKN7</accession>
<feature type="transmembrane region" description="Helical" evidence="1">
    <location>
        <begin position="304"/>
        <end position="326"/>
    </location>
</feature>
<dbReference type="Proteomes" id="UP001224325">
    <property type="component" value="Chromosome"/>
</dbReference>
<feature type="transmembrane region" description="Helical" evidence="1">
    <location>
        <begin position="45"/>
        <end position="62"/>
    </location>
</feature>
<evidence type="ECO:0000313" key="2">
    <source>
        <dbReference type="EMBL" id="XBL15738.1"/>
    </source>
</evidence>
<protein>
    <recommendedName>
        <fullName evidence="4">Polysaccharide chain length determinant N-terminal domain-containing protein</fullName>
    </recommendedName>
</protein>
<sequence>MSNDLPRPQQSEEVDLGQLFKLIGKAFNRLFISFLRLFLFFKKNLIALSVIIVVGLGLSYFLSNISTTRKKIEIIVKPNFESKDYLYSIVKEIQSKIDSRDYAFFDRIGIDLHDLHDFKIEIEPVKERDSEKDLDLELDLKYLSFLGSQENSNNQVLINEFLAKRNVNLNYKISFYYKSIDNERSAVLKIMEYINDNDYFKELKDIYLTNLEEKINENNRLIKQVDVLVENYSNTLNSTSKAIRDESVFLGGENGLDIPALLEFKNNLISNTALNKLNLKEQKNIIRVMYFGKAQGVKSNLFKYGLFLIPTILIGLFFAWTFLTFLNRKAKEL</sequence>
<keyword evidence="1" id="KW-0812">Transmembrane</keyword>
<reference evidence="2" key="1">
    <citation type="submission" date="2024-04" db="EMBL/GenBank/DDBJ databases">
        <title>Mariniflexile litorale, isolated from the shallow sediments of the Sea of Japan.</title>
        <authorList>
            <person name="Romanenko L."/>
            <person name="Isaeva M."/>
        </authorList>
    </citation>
    <scope>NUCLEOTIDE SEQUENCE [LARGE SCALE GENOMIC DNA]</scope>
    <source>
        <strain evidence="2">KMM 9835</strain>
    </source>
</reference>
<name>A0AAU7EKN7_9FLAO</name>
<dbReference type="EMBL" id="CP155618">
    <property type="protein sequence ID" value="XBL15738.1"/>
    <property type="molecule type" value="Genomic_DNA"/>
</dbReference>
<dbReference type="RefSeq" id="WP_308991763.1">
    <property type="nucleotide sequence ID" value="NZ_CP155618.1"/>
</dbReference>
<evidence type="ECO:0000256" key="1">
    <source>
        <dbReference type="SAM" id="Phobius"/>
    </source>
</evidence>
<organism evidence="2 3">
    <name type="scientific">Mariniflexile litorale</name>
    <dbReference type="NCBI Taxonomy" id="3045158"/>
    <lineage>
        <taxon>Bacteria</taxon>
        <taxon>Pseudomonadati</taxon>
        <taxon>Bacteroidota</taxon>
        <taxon>Flavobacteriia</taxon>
        <taxon>Flavobacteriales</taxon>
        <taxon>Flavobacteriaceae</taxon>
        <taxon>Mariniflexile</taxon>
    </lineage>
</organism>
<evidence type="ECO:0008006" key="4">
    <source>
        <dbReference type="Google" id="ProtNLM"/>
    </source>
</evidence>
<keyword evidence="1" id="KW-1133">Transmembrane helix</keyword>